<proteinExistence type="inferred from homology"/>
<dbReference type="Gene3D" id="3.40.47.10">
    <property type="match status" value="2"/>
</dbReference>
<dbReference type="InterPro" id="IPR011141">
    <property type="entry name" value="Polyketide_synthase_type-III"/>
</dbReference>
<feature type="region of interest" description="Disordered" evidence="3">
    <location>
        <begin position="1"/>
        <end position="24"/>
    </location>
</feature>
<name>A0A8R7URM9_TRIUA</name>
<reference evidence="6" key="2">
    <citation type="submission" date="2018-03" db="EMBL/GenBank/DDBJ databases">
        <title>The Triticum urartu genome reveals the dynamic nature of wheat genome evolution.</title>
        <authorList>
            <person name="Ling H."/>
            <person name="Ma B."/>
            <person name="Shi X."/>
            <person name="Liu H."/>
            <person name="Dong L."/>
            <person name="Sun H."/>
            <person name="Cao Y."/>
            <person name="Gao Q."/>
            <person name="Zheng S."/>
            <person name="Li Y."/>
            <person name="Yu Y."/>
            <person name="Du H."/>
            <person name="Qi M."/>
            <person name="Li Y."/>
            <person name="Yu H."/>
            <person name="Cui Y."/>
            <person name="Wang N."/>
            <person name="Chen C."/>
            <person name="Wu H."/>
            <person name="Zhao Y."/>
            <person name="Zhang J."/>
            <person name="Li Y."/>
            <person name="Zhou W."/>
            <person name="Zhang B."/>
            <person name="Hu W."/>
            <person name="Eijk M."/>
            <person name="Tang J."/>
            <person name="Witsenboer H."/>
            <person name="Zhao S."/>
            <person name="Li Z."/>
            <person name="Zhang A."/>
            <person name="Wang D."/>
            <person name="Liang C."/>
        </authorList>
    </citation>
    <scope>NUCLEOTIDE SEQUENCE [LARGE SCALE GENOMIC DNA]</scope>
    <source>
        <strain evidence="6">cv. G1812</strain>
    </source>
</reference>
<feature type="compositionally biased region" description="Pro residues" evidence="3">
    <location>
        <begin position="162"/>
        <end position="175"/>
    </location>
</feature>
<dbReference type="GO" id="GO:0016747">
    <property type="term" value="F:acyltransferase activity, transferring groups other than amino-acyl groups"/>
    <property type="evidence" value="ECO:0007669"/>
    <property type="project" value="InterPro"/>
</dbReference>
<feature type="domain" description="Chalcone/stilbene synthase C-terminal" evidence="5">
    <location>
        <begin position="318"/>
        <end position="352"/>
    </location>
</feature>
<evidence type="ECO:0008006" key="8">
    <source>
        <dbReference type="Google" id="ProtNLM"/>
    </source>
</evidence>
<dbReference type="SUPFAM" id="SSF53901">
    <property type="entry name" value="Thiolase-like"/>
    <property type="match status" value="2"/>
</dbReference>
<dbReference type="Proteomes" id="UP000015106">
    <property type="component" value="Chromosome 6"/>
</dbReference>
<reference evidence="7" key="1">
    <citation type="journal article" date="2013" name="Nature">
        <title>Draft genome of the wheat A-genome progenitor Triticum urartu.</title>
        <authorList>
            <person name="Ling H.Q."/>
            <person name="Zhao S."/>
            <person name="Liu D."/>
            <person name="Wang J."/>
            <person name="Sun H."/>
            <person name="Zhang C."/>
            <person name="Fan H."/>
            <person name="Li D."/>
            <person name="Dong L."/>
            <person name="Tao Y."/>
            <person name="Gao C."/>
            <person name="Wu H."/>
            <person name="Li Y."/>
            <person name="Cui Y."/>
            <person name="Guo X."/>
            <person name="Zheng S."/>
            <person name="Wang B."/>
            <person name="Yu K."/>
            <person name="Liang Q."/>
            <person name="Yang W."/>
            <person name="Lou X."/>
            <person name="Chen J."/>
            <person name="Feng M."/>
            <person name="Jian J."/>
            <person name="Zhang X."/>
            <person name="Luo G."/>
            <person name="Jiang Y."/>
            <person name="Liu J."/>
            <person name="Wang Z."/>
            <person name="Sha Y."/>
            <person name="Zhang B."/>
            <person name="Wu H."/>
            <person name="Tang D."/>
            <person name="Shen Q."/>
            <person name="Xue P."/>
            <person name="Zou S."/>
            <person name="Wang X."/>
            <person name="Liu X."/>
            <person name="Wang F."/>
            <person name="Yang Y."/>
            <person name="An X."/>
            <person name="Dong Z."/>
            <person name="Zhang K."/>
            <person name="Zhang X."/>
            <person name="Luo M.C."/>
            <person name="Dvorak J."/>
            <person name="Tong Y."/>
            <person name="Wang J."/>
            <person name="Yang H."/>
            <person name="Li Z."/>
            <person name="Wang D."/>
            <person name="Zhang A."/>
            <person name="Wang J."/>
        </authorList>
    </citation>
    <scope>NUCLEOTIDE SEQUENCE</scope>
    <source>
        <strain evidence="7">cv. G1812</strain>
    </source>
</reference>
<dbReference type="AlphaFoldDB" id="A0A8R7URM9"/>
<dbReference type="InterPro" id="IPR012328">
    <property type="entry name" value="Chalcone/stilbene_synt_C"/>
</dbReference>
<protein>
    <recommendedName>
        <fullName evidence="8">Chalcone/stilbene synthase N-terminal domain-containing protein</fullName>
    </recommendedName>
</protein>
<keyword evidence="2" id="KW-0808">Transferase</keyword>
<comment type="similarity">
    <text evidence="1 2">Belongs to the thiolase-like superfamily. Chalcone/stilbene synthases family.</text>
</comment>
<dbReference type="Pfam" id="PF02797">
    <property type="entry name" value="Chal_sti_synt_C"/>
    <property type="match status" value="1"/>
</dbReference>
<dbReference type="PANTHER" id="PTHR11877:SF107">
    <property type="entry name" value="CHALCONE_STILBENE SYNTHASE C-TERMINAL DOMAIN-CONTAINING PROTEIN"/>
    <property type="match status" value="1"/>
</dbReference>
<keyword evidence="2" id="KW-0012">Acyltransferase</keyword>
<evidence type="ECO:0000313" key="7">
    <source>
        <dbReference type="Proteomes" id="UP000015106"/>
    </source>
</evidence>
<evidence type="ECO:0000256" key="2">
    <source>
        <dbReference type="RuleBase" id="RU003633"/>
    </source>
</evidence>
<evidence type="ECO:0000256" key="3">
    <source>
        <dbReference type="SAM" id="MobiDB-lite"/>
    </source>
</evidence>
<evidence type="ECO:0000256" key="1">
    <source>
        <dbReference type="ARBA" id="ARBA00005531"/>
    </source>
</evidence>
<feature type="region of interest" description="Disordered" evidence="3">
    <location>
        <begin position="153"/>
        <end position="321"/>
    </location>
</feature>
<evidence type="ECO:0000259" key="4">
    <source>
        <dbReference type="Pfam" id="PF00195"/>
    </source>
</evidence>
<feature type="region of interest" description="Disordered" evidence="3">
    <location>
        <begin position="123"/>
        <end position="142"/>
    </location>
</feature>
<reference evidence="6" key="3">
    <citation type="submission" date="2022-06" db="UniProtKB">
        <authorList>
            <consortium name="EnsemblPlants"/>
        </authorList>
    </citation>
    <scope>IDENTIFICATION</scope>
</reference>
<dbReference type="InterPro" id="IPR016039">
    <property type="entry name" value="Thiolase-like"/>
</dbReference>
<feature type="compositionally biased region" description="Basic and acidic residues" evidence="3">
    <location>
        <begin position="244"/>
        <end position="259"/>
    </location>
</feature>
<dbReference type="EnsemblPlants" id="TuG1812G0600000201.01.T01">
    <property type="protein sequence ID" value="TuG1812G0600000201.01.T01"/>
    <property type="gene ID" value="TuG1812G0600000201.01"/>
</dbReference>
<feature type="domain" description="Chalcone/stilbene synthase N-terminal" evidence="4">
    <location>
        <begin position="19"/>
        <end position="133"/>
    </location>
</feature>
<accession>A0A8R7URM9</accession>
<evidence type="ECO:0000313" key="6">
    <source>
        <dbReference type="EnsemblPlants" id="TuG1812G0600000201.01.T01"/>
    </source>
</evidence>
<dbReference type="PANTHER" id="PTHR11877">
    <property type="entry name" value="HYDROXYMETHYLGLUTARYL-COA SYNTHASE"/>
    <property type="match status" value="1"/>
</dbReference>
<dbReference type="InterPro" id="IPR001099">
    <property type="entry name" value="Chalcone/stilbene_synt_N"/>
</dbReference>
<dbReference type="GO" id="GO:0030639">
    <property type="term" value="P:polyketide biosynthetic process"/>
    <property type="evidence" value="ECO:0007669"/>
    <property type="project" value="TreeGrafter"/>
</dbReference>
<evidence type="ECO:0000259" key="5">
    <source>
        <dbReference type="Pfam" id="PF02797"/>
    </source>
</evidence>
<feature type="compositionally biased region" description="Basic residues" evidence="3">
    <location>
        <begin position="263"/>
        <end position="287"/>
    </location>
</feature>
<organism evidence="6 7">
    <name type="scientific">Triticum urartu</name>
    <name type="common">Red wild einkorn</name>
    <name type="synonym">Crithodium urartu</name>
    <dbReference type="NCBI Taxonomy" id="4572"/>
    <lineage>
        <taxon>Eukaryota</taxon>
        <taxon>Viridiplantae</taxon>
        <taxon>Streptophyta</taxon>
        <taxon>Embryophyta</taxon>
        <taxon>Tracheophyta</taxon>
        <taxon>Spermatophyta</taxon>
        <taxon>Magnoliopsida</taxon>
        <taxon>Liliopsida</taxon>
        <taxon>Poales</taxon>
        <taxon>Poaceae</taxon>
        <taxon>BOP clade</taxon>
        <taxon>Pooideae</taxon>
        <taxon>Triticodae</taxon>
        <taxon>Triticeae</taxon>
        <taxon>Triticinae</taxon>
        <taxon>Triticum</taxon>
    </lineage>
</organism>
<feature type="compositionally biased region" description="Basic residues" evidence="3">
    <location>
        <begin position="210"/>
        <end position="243"/>
    </location>
</feature>
<keyword evidence="7" id="KW-1185">Reference proteome</keyword>
<sequence length="363" mass="40858">MGSIGTTDGNGIGHGSAAAARRQHAEGPAAMLGIGTANPTGLEVPQNVFAENLFRVTKSDHLTELQQKLTRICEKTGIDKRHFHLTEETLAAHPELYDHDAPSLDNRLAMTVDAVPKLAQCAAGQGHRRVGPPGERDHPPHLQHLLRLGRPERRPAARHAARPPPHGQPHHPQPPRLLRRRQGAGPRQGARREQPRRARPRGLRRDHARLLRRARRRQPRRPRHLRGRRRRGHRRRRALRRRRAEPDLRDGPRHADHGAQNRARARHAGLRQRRRLPPRHPGAHAHRAERGALPPRRVPRRRHGDDDDGAHLPSPLSGNGKWNDLFWVVHPGGRQILDNIDKVLQLEPEKLGQAGTCSASTAT</sequence>
<dbReference type="Gramene" id="TuG1812G0600000201.01.T01">
    <property type="protein sequence ID" value="TuG1812G0600000201.01.T01"/>
    <property type="gene ID" value="TuG1812G0600000201.01"/>
</dbReference>
<dbReference type="Pfam" id="PF00195">
    <property type="entry name" value="Chal_sti_synt_N"/>
    <property type="match status" value="1"/>
</dbReference>